<dbReference type="Gene3D" id="2.40.30.10">
    <property type="entry name" value="Translation factors"/>
    <property type="match status" value="1"/>
</dbReference>
<evidence type="ECO:0000256" key="11">
    <source>
        <dbReference type="ARBA" id="ARBA00023014"/>
    </source>
</evidence>
<evidence type="ECO:0000256" key="4">
    <source>
        <dbReference type="ARBA" id="ARBA00022692"/>
    </source>
</evidence>
<keyword evidence="8 13" id="KW-1133">Transmembrane helix</keyword>
<dbReference type="GO" id="GO:0046872">
    <property type="term" value="F:metal ion binding"/>
    <property type="evidence" value="ECO:0007669"/>
    <property type="project" value="UniProtKB-KW"/>
</dbReference>
<evidence type="ECO:0000256" key="6">
    <source>
        <dbReference type="ARBA" id="ARBA00022723"/>
    </source>
</evidence>
<dbReference type="PROSITE" id="PS51384">
    <property type="entry name" value="FAD_FR"/>
    <property type="match status" value="1"/>
</dbReference>
<keyword evidence="9" id="KW-0560">Oxidoreductase</keyword>
<feature type="transmembrane region" description="Helical" evidence="13">
    <location>
        <begin position="160"/>
        <end position="179"/>
    </location>
</feature>
<evidence type="ECO:0000259" key="14">
    <source>
        <dbReference type="PROSITE" id="PS51384"/>
    </source>
</evidence>
<keyword evidence="6" id="KW-0479">Metal-binding</keyword>
<dbReference type="AlphaFoldDB" id="A0A7W9TRQ4"/>
<evidence type="ECO:0000256" key="9">
    <source>
        <dbReference type="ARBA" id="ARBA00023002"/>
    </source>
</evidence>
<comment type="cofactor">
    <cofactor evidence="1">
        <name>FAD</name>
        <dbReference type="ChEBI" id="CHEBI:57692"/>
    </cofactor>
</comment>
<keyword evidence="4 13" id="KW-0812">Transmembrane</keyword>
<dbReference type="RefSeq" id="WP_043687273.1">
    <property type="nucleotide sequence ID" value="NZ_JACHIB010000021.1"/>
</dbReference>
<dbReference type="PANTHER" id="PTHR47354:SF8">
    <property type="entry name" value="1,2-PHENYLACETYL-COA EPOXIDASE, SUBUNIT E"/>
    <property type="match status" value="1"/>
</dbReference>
<keyword evidence="3" id="KW-0285">Flavoprotein</keyword>
<evidence type="ECO:0000313" key="15">
    <source>
        <dbReference type="EMBL" id="MBB6085156.1"/>
    </source>
</evidence>
<dbReference type="InterPro" id="IPR050415">
    <property type="entry name" value="MRET"/>
</dbReference>
<feature type="transmembrane region" description="Helical" evidence="13">
    <location>
        <begin position="78"/>
        <end position="96"/>
    </location>
</feature>
<feature type="transmembrane region" description="Helical" evidence="13">
    <location>
        <begin position="185"/>
        <end position="208"/>
    </location>
</feature>
<dbReference type="Pfam" id="PF08022">
    <property type="entry name" value="FAD_binding_8"/>
    <property type="match status" value="1"/>
</dbReference>
<dbReference type="SUPFAM" id="SSF52343">
    <property type="entry name" value="Ferredoxin reductase-like, C-terminal NADP-linked domain"/>
    <property type="match status" value="1"/>
</dbReference>
<dbReference type="Pfam" id="PF00175">
    <property type="entry name" value="NAD_binding_1"/>
    <property type="match status" value="1"/>
</dbReference>
<dbReference type="SFLD" id="SFLDG01168">
    <property type="entry name" value="Ferric_reductase_subgroup_(FRE"/>
    <property type="match status" value="1"/>
</dbReference>
<dbReference type="GO" id="GO:0016491">
    <property type="term" value="F:oxidoreductase activity"/>
    <property type="evidence" value="ECO:0007669"/>
    <property type="project" value="UniProtKB-KW"/>
</dbReference>
<evidence type="ECO:0000256" key="1">
    <source>
        <dbReference type="ARBA" id="ARBA00001974"/>
    </source>
</evidence>
<gene>
    <name evidence="15" type="ORF">HNR28_003210</name>
</gene>
<feature type="transmembrane region" description="Helical" evidence="13">
    <location>
        <begin position="40"/>
        <end position="58"/>
    </location>
</feature>
<dbReference type="CDD" id="cd06198">
    <property type="entry name" value="FNR_like_3"/>
    <property type="match status" value="1"/>
</dbReference>
<dbReference type="GO" id="GO:0050660">
    <property type="term" value="F:flavin adenine dinucleotide binding"/>
    <property type="evidence" value="ECO:0007669"/>
    <property type="project" value="TreeGrafter"/>
</dbReference>
<comment type="caution">
    <text evidence="15">The sequence shown here is derived from an EMBL/GenBank/DDBJ whole genome shotgun (WGS) entry which is preliminary data.</text>
</comment>
<organism evidence="15 16">
    <name type="scientific">Castellaniella defragrans</name>
    <name type="common">Alcaligenes defragrans</name>
    <dbReference type="NCBI Taxonomy" id="75697"/>
    <lineage>
        <taxon>Bacteria</taxon>
        <taxon>Pseudomonadati</taxon>
        <taxon>Pseudomonadota</taxon>
        <taxon>Betaproteobacteria</taxon>
        <taxon>Burkholderiales</taxon>
        <taxon>Alcaligenaceae</taxon>
        <taxon>Castellaniella</taxon>
    </lineage>
</organism>
<keyword evidence="12 13" id="KW-0472">Membrane</keyword>
<sequence length="442" mass="48273">MKTRHLLLAFLGILTLAWSWDAFFLNPIAGDAPWVARTQAIYLTGVWSMGLMSLVMILATRPAWLEPALGGMDRIYRLHKWAGILAIGLGVAHWLIKLSKGVMTGLIGAAIQKPEKFPALDFLQPGHGLAKDVGEWVIYALIASLVVTLWKAFPYKSWRILHRVMPALYLALVFHTAALTPANWWLQPLGLIMGALMLGGSVAAVLALGQRIGTRRRHAGRIESVRALPSGITEVECAMDAGWPGHRAGQFAFVTFDAAEGAHPFTIACADQPGARRLCFQIKALGDYTNGLARHLRPGQPVQVEGPYGRFDHQRGGASQAWVAGGIGITPFLAWLESLQAQPERAPCVQLHYCVRDAAHDPFVERLRRLCAPLPRITLHVHDASAGQHLDAETLRRDHAQAGGTLDVWFCGPAGLAHSLESGLRSLGLGDVSVHREAFEMR</sequence>
<evidence type="ECO:0000256" key="8">
    <source>
        <dbReference type="ARBA" id="ARBA00022989"/>
    </source>
</evidence>
<dbReference type="SUPFAM" id="SSF82866">
    <property type="entry name" value="Multidrug efflux transporter AcrB transmembrane domain"/>
    <property type="match status" value="1"/>
</dbReference>
<dbReference type="InterPro" id="IPR039261">
    <property type="entry name" value="FNR_nucleotide-bd"/>
</dbReference>
<dbReference type="InterPro" id="IPR001433">
    <property type="entry name" value="OxRdtase_FAD/NAD-bd"/>
</dbReference>
<evidence type="ECO:0000313" key="16">
    <source>
        <dbReference type="Proteomes" id="UP000541136"/>
    </source>
</evidence>
<evidence type="ECO:0000256" key="7">
    <source>
        <dbReference type="ARBA" id="ARBA00022827"/>
    </source>
</evidence>
<dbReference type="Gene3D" id="3.40.50.80">
    <property type="entry name" value="Nucleotide-binding domain of ferredoxin-NADP reductase (FNR) module"/>
    <property type="match status" value="1"/>
</dbReference>
<dbReference type="InterPro" id="IPR017938">
    <property type="entry name" value="Riboflavin_synthase-like_b-brl"/>
</dbReference>
<feature type="transmembrane region" description="Helical" evidence="13">
    <location>
        <begin position="136"/>
        <end position="153"/>
    </location>
</feature>
<evidence type="ECO:0000256" key="2">
    <source>
        <dbReference type="ARBA" id="ARBA00004141"/>
    </source>
</evidence>
<dbReference type="Pfam" id="PF01794">
    <property type="entry name" value="Ferric_reduct"/>
    <property type="match status" value="1"/>
</dbReference>
<evidence type="ECO:0000256" key="12">
    <source>
        <dbReference type="ARBA" id="ARBA00023136"/>
    </source>
</evidence>
<dbReference type="GO" id="GO:0016020">
    <property type="term" value="C:membrane"/>
    <property type="evidence" value="ECO:0007669"/>
    <property type="project" value="UniProtKB-SubCell"/>
</dbReference>
<dbReference type="InterPro" id="IPR013112">
    <property type="entry name" value="FAD-bd_8"/>
</dbReference>
<reference evidence="15 16" key="1">
    <citation type="submission" date="2020-08" db="EMBL/GenBank/DDBJ databases">
        <title>Genomic Encyclopedia of Type Strains, Phase IV (KMG-IV): sequencing the most valuable type-strain genomes for metagenomic binning, comparative biology and taxonomic classification.</title>
        <authorList>
            <person name="Goeker M."/>
        </authorList>
    </citation>
    <scope>NUCLEOTIDE SEQUENCE [LARGE SCALE GENOMIC DNA]</scope>
    <source>
        <strain evidence="15 16">DSM 12141</strain>
    </source>
</reference>
<keyword evidence="5" id="KW-0001">2Fe-2S</keyword>
<accession>A0A7W9TRQ4</accession>
<comment type="subcellular location">
    <subcellularLocation>
        <location evidence="2">Membrane</location>
        <topology evidence="2">Multi-pass membrane protein</topology>
    </subcellularLocation>
</comment>
<evidence type="ECO:0000256" key="3">
    <source>
        <dbReference type="ARBA" id="ARBA00022630"/>
    </source>
</evidence>
<dbReference type="SUPFAM" id="SSF63380">
    <property type="entry name" value="Riboflavin synthase domain-like"/>
    <property type="match status" value="1"/>
</dbReference>
<feature type="domain" description="FAD-binding FR-type" evidence="14">
    <location>
        <begin position="215"/>
        <end position="314"/>
    </location>
</feature>
<evidence type="ECO:0000256" key="10">
    <source>
        <dbReference type="ARBA" id="ARBA00023004"/>
    </source>
</evidence>
<keyword evidence="7" id="KW-0274">FAD</keyword>
<evidence type="ECO:0000256" key="5">
    <source>
        <dbReference type="ARBA" id="ARBA00022714"/>
    </source>
</evidence>
<protein>
    <submittedName>
        <fullName evidence="15">Putative ferric reductase</fullName>
    </submittedName>
</protein>
<evidence type="ECO:0000256" key="13">
    <source>
        <dbReference type="SAM" id="Phobius"/>
    </source>
</evidence>
<dbReference type="Proteomes" id="UP000541136">
    <property type="component" value="Unassembled WGS sequence"/>
</dbReference>
<proteinExistence type="predicted"/>
<dbReference type="PRINTS" id="PR00410">
    <property type="entry name" value="PHEHYDRXLASE"/>
</dbReference>
<dbReference type="EMBL" id="JACHIB010000021">
    <property type="protein sequence ID" value="MBB6085156.1"/>
    <property type="molecule type" value="Genomic_DNA"/>
</dbReference>
<dbReference type="SFLD" id="SFLDS00052">
    <property type="entry name" value="Ferric_Reductase_Domain"/>
    <property type="match status" value="1"/>
</dbReference>
<keyword evidence="11" id="KW-0411">Iron-sulfur</keyword>
<dbReference type="InterPro" id="IPR017927">
    <property type="entry name" value="FAD-bd_FR_type"/>
</dbReference>
<dbReference type="PANTHER" id="PTHR47354">
    <property type="entry name" value="NADH OXIDOREDUCTASE HCR"/>
    <property type="match status" value="1"/>
</dbReference>
<keyword evidence="10" id="KW-0408">Iron</keyword>
<name>A0A7W9TRQ4_CASDE</name>
<dbReference type="InterPro" id="IPR013130">
    <property type="entry name" value="Fe3_Rdtase_TM_dom"/>
</dbReference>
<dbReference type="GO" id="GO:0051537">
    <property type="term" value="F:2 iron, 2 sulfur cluster binding"/>
    <property type="evidence" value="ECO:0007669"/>
    <property type="project" value="UniProtKB-KW"/>
</dbReference>